<dbReference type="Gene3D" id="3.40.50.1820">
    <property type="entry name" value="alpha/beta hydrolase"/>
    <property type="match status" value="1"/>
</dbReference>
<sequence>MKENEWPAYTRDQPNYYILNAENNGMGKGPRTTACAFWNDFMPRLKGAPDPTPEACNSLVASSVSSGNTSTSSSMILSPAKSVLSTLLLLLLRSLHRDN</sequence>
<organism evidence="1 2">
    <name type="scientific">Trichogramma kaykai</name>
    <dbReference type="NCBI Taxonomy" id="54128"/>
    <lineage>
        <taxon>Eukaryota</taxon>
        <taxon>Metazoa</taxon>
        <taxon>Ecdysozoa</taxon>
        <taxon>Arthropoda</taxon>
        <taxon>Hexapoda</taxon>
        <taxon>Insecta</taxon>
        <taxon>Pterygota</taxon>
        <taxon>Neoptera</taxon>
        <taxon>Endopterygota</taxon>
        <taxon>Hymenoptera</taxon>
        <taxon>Apocrita</taxon>
        <taxon>Proctotrupomorpha</taxon>
        <taxon>Chalcidoidea</taxon>
        <taxon>Trichogrammatidae</taxon>
        <taxon>Trichogramma</taxon>
    </lineage>
</organism>
<dbReference type="InterPro" id="IPR029058">
    <property type="entry name" value="AB_hydrolase_fold"/>
</dbReference>
<dbReference type="EMBL" id="JBJJXI010000111">
    <property type="protein sequence ID" value="KAL3391206.1"/>
    <property type="molecule type" value="Genomic_DNA"/>
</dbReference>
<evidence type="ECO:0000313" key="1">
    <source>
        <dbReference type="EMBL" id="KAL3391206.1"/>
    </source>
</evidence>
<dbReference type="Proteomes" id="UP001627154">
    <property type="component" value="Unassembled WGS sequence"/>
</dbReference>
<proteinExistence type="predicted"/>
<keyword evidence="2" id="KW-1185">Reference proteome</keyword>
<reference evidence="1 2" key="1">
    <citation type="journal article" date="2024" name="bioRxiv">
        <title>A reference genome for Trichogramma kaykai: A tiny desert-dwelling parasitoid wasp with competing sex-ratio distorters.</title>
        <authorList>
            <person name="Culotta J."/>
            <person name="Lindsey A.R."/>
        </authorList>
    </citation>
    <scope>NUCLEOTIDE SEQUENCE [LARGE SCALE GENOMIC DNA]</scope>
    <source>
        <strain evidence="1 2">KSX58</strain>
    </source>
</reference>
<dbReference type="AlphaFoldDB" id="A0ABD2WE85"/>
<accession>A0ABD2WE85</accession>
<comment type="caution">
    <text evidence="1">The sequence shown here is derived from an EMBL/GenBank/DDBJ whole genome shotgun (WGS) entry which is preliminary data.</text>
</comment>
<name>A0ABD2WE85_9HYME</name>
<protein>
    <recommendedName>
        <fullName evidence="3">Acetylcholinesterase</fullName>
    </recommendedName>
</protein>
<evidence type="ECO:0000313" key="2">
    <source>
        <dbReference type="Proteomes" id="UP001627154"/>
    </source>
</evidence>
<gene>
    <name evidence="1" type="ORF">TKK_013948</name>
</gene>
<evidence type="ECO:0008006" key="3">
    <source>
        <dbReference type="Google" id="ProtNLM"/>
    </source>
</evidence>